<keyword evidence="1" id="KW-0812">Transmembrane</keyword>
<evidence type="ECO:0000256" key="1">
    <source>
        <dbReference type="SAM" id="Phobius"/>
    </source>
</evidence>
<dbReference type="Ensembl" id="ENSMAMT00000024185.2">
    <property type="protein sequence ID" value="ENSMAMP00000023579.2"/>
    <property type="gene ID" value="ENSMAMG00000015862.2"/>
</dbReference>
<reference evidence="2" key="2">
    <citation type="submission" date="2025-09" db="UniProtKB">
        <authorList>
            <consortium name="Ensembl"/>
        </authorList>
    </citation>
    <scope>IDENTIFICATION</scope>
</reference>
<organism evidence="2 3">
    <name type="scientific">Mastacembelus armatus</name>
    <name type="common">zig-zag eel</name>
    <dbReference type="NCBI Taxonomy" id="205130"/>
    <lineage>
        <taxon>Eukaryota</taxon>
        <taxon>Metazoa</taxon>
        <taxon>Chordata</taxon>
        <taxon>Craniata</taxon>
        <taxon>Vertebrata</taxon>
        <taxon>Euteleostomi</taxon>
        <taxon>Actinopterygii</taxon>
        <taxon>Neopterygii</taxon>
        <taxon>Teleostei</taxon>
        <taxon>Neoteleostei</taxon>
        <taxon>Acanthomorphata</taxon>
        <taxon>Anabantaria</taxon>
        <taxon>Synbranchiformes</taxon>
        <taxon>Mastacembelidae</taxon>
        <taxon>Mastacembelus</taxon>
    </lineage>
</organism>
<evidence type="ECO:0000313" key="3">
    <source>
        <dbReference type="Proteomes" id="UP000261640"/>
    </source>
</evidence>
<keyword evidence="1" id="KW-0472">Membrane</keyword>
<evidence type="ECO:0000313" key="2">
    <source>
        <dbReference type="Ensembl" id="ENSMAMP00000023579.2"/>
    </source>
</evidence>
<dbReference type="Proteomes" id="UP000261640">
    <property type="component" value="Unplaced"/>
</dbReference>
<proteinExistence type="predicted"/>
<feature type="transmembrane region" description="Helical" evidence="1">
    <location>
        <begin position="54"/>
        <end position="73"/>
    </location>
</feature>
<accession>A0A3Q3MSD3</accession>
<keyword evidence="3" id="KW-1185">Reference proteome</keyword>
<name>A0A3Q3MSD3_9TELE</name>
<keyword evidence="1" id="KW-1133">Transmembrane helix</keyword>
<dbReference type="AlphaFoldDB" id="A0A3Q3MSD3"/>
<dbReference type="InParanoid" id="A0A3Q3MSD3"/>
<reference evidence="2" key="1">
    <citation type="submission" date="2025-08" db="UniProtKB">
        <authorList>
            <consortium name="Ensembl"/>
        </authorList>
    </citation>
    <scope>IDENTIFICATION</scope>
</reference>
<sequence length="76" mass="8260">MQLLLVAVPSFLRLWYTDDATSLFSPSQFRSSGAPGVVSTGDISASHPDDSGDFFISTATLVGIICFMFLFNCNYI</sequence>
<protein>
    <submittedName>
        <fullName evidence="2">Uncharacterized protein</fullName>
    </submittedName>
</protein>